<feature type="signal peptide" evidence="6">
    <location>
        <begin position="1"/>
        <end position="28"/>
    </location>
</feature>
<comment type="caution">
    <text evidence="8">The sequence shown here is derived from an EMBL/GenBank/DDBJ whole genome shotgun (WGS) entry which is preliminary data.</text>
</comment>
<gene>
    <name evidence="8" type="ORF">DC041_0004991</name>
</gene>
<evidence type="ECO:0000256" key="3">
    <source>
        <dbReference type="ARBA" id="ARBA00012012"/>
    </source>
</evidence>
<evidence type="ECO:0000256" key="4">
    <source>
        <dbReference type="ARBA" id="ARBA00022679"/>
    </source>
</evidence>
<dbReference type="Proteomes" id="UP000290809">
    <property type="component" value="Unassembled WGS sequence"/>
</dbReference>
<comment type="catalytic activity">
    <reaction evidence="1">
        <text>N-terminal L-glutaminyl-[peptide] = N-terminal 5-oxo-L-prolyl-[peptide] + NH4(+)</text>
        <dbReference type="Rhea" id="RHEA:23652"/>
        <dbReference type="Rhea" id="RHEA-COMP:11736"/>
        <dbReference type="Rhea" id="RHEA-COMP:11846"/>
        <dbReference type="ChEBI" id="CHEBI:28938"/>
        <dbReference type="ChEBI" id="CHEBI:64722"/>
        <dbReference type="ChEBI" id="CHEBI:87215"/>
        <dbReference type="EC" id="2.3.2.5"/>
    </reaction>
</comment>
<dbReference type="EC" id="2.3.2.5" evidence="3"/>
<protein>
    <recommendedName>
        <fullName evidence="3">glutaminyl-peptide cyclotransferase</fullName>
        <ecNumber evidence="3">2.3.2.5</ecNumber>
    </recommendedName>
</protein>
<evidence type="ECO:0000256" key="1">
    <source>
        <dbReference type="ARBA" id="ARBA00000001"/>
    </source>
</evidence>
<dbReference type="AlphaFoldDB" id="A0A430Q9Z1"/>
<reference evidence="8 9" key="1">
    <citation type="journal article" date="2019" name="PLoS Pathog.">
        <title>Genome sequence of the bovine parasite Schistosoma bovis Tanzania.</title>
        <authorList>
            <person name="Oey H."/>
            <person name="Zakrzewski M."/>
            <person name="Gobert G."/>
            <person name="Gravermann K."/>
            <person name="Stoye J."/>
            <person name="Jones M."/>
            <person name="Mcmanus D."/>
            <person name="Krause L."/>
        </authorList>
    </citation>
    <scope>NUCLEOTIDE SEQUENCE [LARGE SCALE GENOMIC DNA]</scope>
    <source>
        <strain evidence="8 9">TAN1997</strain>
    </source>
</reference>
<keyword evidence="6" id="KW-0732">Signal</keyword>
<dbReference type="InterPro" id="IPR040234">
    <property type="entry name" value="QC/QCL"/>
</dbReference>
<keyword evidence="9" id="KW-1185">Reference proteome</keyword>
<evidence type="ECO:0000313" key="9">
    <source>
        <dbReference type="Proteomes" id="UP000290809"/>
    </source>
</evidence>
<evidence type="ECO:0000313" key="8">
    <source>
        <dbReference type="EMBL" id="RTG84538.1"/>
    </source>
</evidence>
<name>A0A430Q9Z1_SCHBO</name>
<dbReference type="STRING" id="6184.A0A430Q9Z1"/>
<dbReference type="GO" id="GO:0008270">
    <property type="term" value="F:zinc ion binding"/>
    <property type="evidence" value="ECO:0007669"/>
    <property type="project" value="TreeGrafter"/>
</dbReference>
<dbReference type="EMBL" id="QMKO01002155">
    <property type="protein sequence ID" value="RTG84538.1"/>
    <property type="molecule type" value="Genomic_DNA"/>
</dbReference>
<dbReference type="InterPro" id="IPR007484">
    <property type="entry name" value="Peptidase_M28"/>
</dbReference>
<dbReference type="GO" id="GO:0016603">
    <property type="term" value="F:glutaminyl-peptide cyclotransferase activity"/>
    <property type="evidence" value="ECO:0007669"/>
    <property type="project" value="UniProtKB-EC"/>
</dbReference>
<comment type="similarity">
    <text evidence="2">Belongs to the glutaminyl-peptide cyclotransferase family.</text>
</comment>
<dbReference type="Pfam" id="PF04389">
    <property type="entry name" value="Peptidase_M28"/>
    <property type="match status" value="1"/>
</dbReference>
<feature type="chain" id="PRO_5019419049" description="glutaminyl-peptide cyclotransferase" evidence="6">
    <location>
        <begin position="29"/>
        <end position="271"/>
    </location>
</feature>
<keyword evidence="5" id="KW-0012">Acyltransferase</keyword>
<proteinExistence type="inferred from homology"/>
<evidence type="ECO:0000256" key="6">
    <source>
        <dbReference type="SAM" id="SignalP"/>
    </source>
</evidence>
<evidence type="ECO:0000259" key="7">
    <source>
        <dbReference type="Pfam" id="PF04389"/>
    </source>
</evidence>
<dbReference type="SUPFAM" id="SSF53187">
    <property type="entry name" value="Zn-dependent exopeptidases"/>
    <property type="match status" value="1"/>
</dbReference>
<accession>A0A430Q9Z1</accession>
<dbReference type="PANTHER" id="PTHR12283">
    <property type="entry name" value="GLUTAMINYL-PEPTIDE CYCLOTRANSFERASE"/>
    <property type="match status" value="1"/>
</dbReference>
<feature type="domain" description="Peptidase M28" evidence="7">
    <location>
        <begin position="200"/>
        <end position="254"/>
    </location>
</feature>
<organism evidence="8 9">
    <name type="scientific">Schistosoma bovis</name>
    <name type="common">Blood fluke</name>
    <dbReference type="NCBI Taxonomy" id="6184"/>
    <lineage>
        <taxon>Eukaryota</taxon>
        <taxon>Metazoa</taxon>
        <taxon>Spiralia</taxon>
        <taxon>Lophotrochozoa</taxon>
        <taxon>Platyhelminthes</taxon>
        <taxon>Trematoda</taxon>
        <taxon>Digenea</taxon>
        <taxon>Strigeidida</taxon>
        <taxon>Schistosomatoidea</taxon>
        <taxon>Schistosomatidae</taxon>
        <taxon>Schistosoma</taxon>
    </lineage>
</organism>
<dbReference type="Gene3D" id="3.40.630.10">
    <property type="entry name" value="Zn peptidases"/>
    <property type="match status" value="2"/>
</dbReference>
<evidence type="ECO:0000256" key="2">
    <source>
        <dbReference type="ARBA" id="ARBA00006014"/>
    </source>
</evidence>
<sequence>MVYLEIVANALLLLTYSVACFTSPYTKGDIIHHELTPDYMLTRLRNRSVKNSLERIFNKINIIRNVGSPGHHQVREFIRNYLSKCGWETDLDTFEENTVDGVKTFHNIIGYRNDPNYKKYLILACHYESKLLPNFVGSTDSAMPCSMILKIVDLLNYGIKALKFNFVIDSYILFNSFCLYLIEKRMRSFNLLKSSGENNQPYFGHGVRYQIEDDHIPFVEKGVPVLHLIPSPFPKVWHTIADNATIIDWNTSIDLLFLIKLFVRNYLHILL</sequence>
<evidence type="ECO:0000256" key="5">
    <source>
        <dbReference type="ARBA" id="ARBA00023315"/>
    </source>
</evidence>
<keyword evidence="4 8" id="KW-0808">Transferase</keyword>
<dbReference type="PANTHER" id="PTHR12283:SF6">
    <property type="entry name" value="GLUTAMINYL-PEPTIDE CYCLOTRANSFERASE-RELATED"/>
    <property type="match status" value="1"/>
</dbReference>